<dbReference type="AlphaFoldDB" id="A0A0Q9YNE9"/>
<dbReference type="Pfam" id="PF08808">
    <property type="entry name" value="RES"/>
    <property type="match status" value="1"/>
</dbReference>
<dbReference type="OrthoDB" id="9795903at2"/>
<keyword evidence="4" id="KW-1185">Reference proteome</keyword>
<dbReference type="EMBL" id="LKAJ01000027">
    <property type="protein sequence ID" value="KRG17560.1"/>
    <property type="molecule type" value="Genomic_DNA"/>
</dbReference>
<evidence type="ECO:0000313" key="2">
    <source>
        <dbReference type="EMBL" id="KRG17560.1"/>
    </source>
</evidence>
<reference evidence="3" key="2">
    <citation type="journal article" date="2016" name="Genome Announc.">
        <title>Draft Genome Sequences of Two Novel Amoeba-Resistant Intranuclear Bacteria, 'Candidatus Berkiella cookevillensis' and 'Candidatus Berkiella aquae'.</title>
        <authorList>
            <person name="Mehari Y.T."/>
            <person name="Arivett B.A."/>
            <person name="Farone A.L."/>
            <person name="Gunderson J.H."/>
            <person name="Farone M.B."/>
        </authorList>
    </citation>
    <scope>NUCLEOTIDE SEQUENCE</scope>
    <source>
        <strain evidence="3">HT99</strain>
    </source>
</reference>
<feature type="domain" description="RES" evidence="1">
    <location>
        <begin position="70"/>
        <end position="198"/>
    </location>
</feature>
<protein>
    <submittedName>
        <fullName evidence="2">RES domain protein</fullName>
    </submittedName>
    <submittedName>
        <fullName evidence="3">RES family NAD+ phosphorylase</fullName>
    </submittedName>
</protein>
<organism evidence="2">
    <name type="scientific">Candidatus Berkiella aquae</name>
    <dbReference type="NCBI Taxonomy" id="295108"/>
    <lineage>
        <taxon>Bacteria</taxon>
        <taxon>Pseudomonadati</taxon>
        <taxon>Pseudomonadota</taxon>
        <taxon>Gammaproteobacteria</taxon>
        <taxon>Candidatus Berkiellales</taxon>
        <taxon>Candidatus Berkiellaceae</taxon>
        <taxon>Candidatus Berkiella</taxon>
    </lineage>
</organism>
<dbReference type="STRING" id="295108.HT99x_03170"/>
<accession>A0A0Q9YNE9</accession>
<reference evidence="2" key="1">
    <citation type="submission" date="2015-09" db="EMBL/GenBank/DDBJ databases">
        <title>Draft Genome Sequences of Two Novel Amoeba-resistant Intranuclear Bacteria, Candidatus Berkiella cookevillensis and Candidatus Berkiella aquae.</title>
        <authorList>
            <person name="Mehari Y.T."/>
            <person name="Arivett B.A."/>
            <person name="Farone A.L."/>
            <person name="Gunderson J.H."/>
            <person name="Farone M.B."/>
        </authorList>
    </citation>
    <scope>NUCLEOTIDE SEQUENCE [LARGE SCALE GENOMIC DNA]</scope>
    <source>
        <strain evidence="2">HT99</strain>
    </source>
</reference>
<evidence type="ECO:0000259" key="1">
    <source>
        <dbReference type="SMART" id="SM00953"/>
    </source>
</evidence>
<sequence>MDLYAKNATVNEDVKRNIPSLRISEDLFDDLYDDNDYKAVAIAAESRVKQDCAPDFIQRGFHYTTSVLFPFDSENYQRTRYSDGSFGCWYGSMELDTTIYETAFHNLKNELNVEGIKEVIIRERAIYNIFCEGILLDFRELQNHFPKLIHDDYSYTQQIGRHLATQGHPGLLAPSARKPGGVNVVVFNSQILSNPRVSQYLTYYIDPINQTVRVEKKPNELYLMIKPFTQTA</sequence>
<comment type="caution">
    <text evidence="2">The sequence shown here is derived from an EMBL/GenBank/DDBJ whole genome shotgun (WGS) entry which is preliminary data.</text>
</comment>
<dbReference type="EMBL" id="LKAJ02000001">
    <property type="protein sequence ID" value="MCS5710141.1"/>
    <property type="molecule type" value="Genomic_DNA"/>
</dbReference>
<reference evidence="3" key="3">
    <citation type="submission" date="2021-06" db="EMBL/GenBank/DDBJ databases">
        <title>Genomic Description and Analysis of Intracellular Bacteria, Candidatus Berkiella cookevillensis and Candidatus Berkiella aquae.</title>
        <authorList>
            <person name="Kidane D.T."/>
            <person name="Mehari Y.T."/>
            <person name="Rice F.C."/>
            <person name="Arivett B.A."/>
            <person name="Farone A.L."/>
            <person name="Berk S.G."/>
            <person name="Farone M.B."/>
        </authorList>
    </citation>
    <scope>NUCLEOTIDE SEQUENCE</scope>
    <source>
        <strain evidence="3">HT99</strain>
    </source>
</reference>
<name>A0A0Q9YNE9_9GAMM</name>
<dbReference type="Proteomes" id="UP000051497">
    <property type="component" value="Unassembled WGS sequence"/>
</dbReference>
<evidence type="ECO:0000313" key="4">
    <source>
        <dbReference type="Proteomes" id="UP000051497"/>
    </source>
</evidence>
<dbReference type="InterPro" id="IPR014914">
    <property type="entry name" value="RES_dom"/>
</dbReference>
<dbReference type="RefSeq" id="WP_075067752.1">
    <property type="nucleotide sequence ID" value="NZ_LKAJ02000001.1"/>
</dbReference>
<dbReference type="SMART" id="SM00953">
    <property type="entry name" value="RES"/>
    <property type="match status" value="1"/>
</dbReference>
<gene>
    <name evidence="3" type="ORF">HT99x_001730</name>
    <name evidence="2" type="ORF">HT99x_03170</name>
</gene>
<proteinExistence type="predicted"/>
<evidence type="ECO:0000313" key="3">
    <source>
        <dbReference type="EMBL" id="MCS5710141.1"/>
    </source>
</evidence>